<dbReference type="InterPro" id="IPR054712">
    <property type="entry name" value="Cas3-like_dom"/>
</dbReference>
<organism evidence="11 12">
    <name type="scientific">Thiomicrorhabdus heinhorstiae</name>
    <dbReference type="NCBI Taxonomy" id="2748010"/>
    <lineage>
        <taxon>Bacteria</taxon>
        <taxon>Pseudomonadati</taxon>
        <taxon>Pseudomonadota</taxon>
        <taxon>Gammaproteobacteria</taxon>
        <taxon>Thiotrichales</taxon>
        <taxon>Piscirickettsiaceae</taxon>
        <taxon>Thiomicrorhabdus</taxon>
    </lineage>
</organism>
<dbReference type="Pfam" id="PF00270">
    <property type="entry name" value="DEAD"/>
    <property type="match status" value="1"/>
</dbReference>
<dbReference type="InterPro" id="IPR048823">
    <property type="entry name" value="Cas3_I-F_Cas2"/>
</dbReference>
<proteinExistence type="inferred from homology"/>
<reference evidence="11 12" key="1">
    <citation type="submission" date="2020-11" db="EMBL/GenBank/DDBJ databases">
        <title>Sulfur oxidizing isolate from Hospital Hole Sinkhole.</title>
        <authorList>
            <person name="Scott K.M."/>
        </authorList>
    </citation>
    <scope>NUCLEOTIDE SEQUENCE [LARGE SCALE GENOMIC DNA]</scope>
    <source>
        <strain evidence="11 12">HH1</strain>
    </source>
</reference>
<evidence type="ECO:0000259" key="10">
    <source>
        <dbReference type="PROSITE" id="PS51643"/>
    </source>
</evidence>
<evidence type="ECO:0000256" key="7">
    <source>
        <dbReference type="ARBA" id="ARBA00022806"/>
    </source>
</evidence>
<dbReference type="InterPro" id="IPR011545">
    <property type="entry name" value="DEAD/DEAH_box_helicase_dom"/>
</dbReference>
<dbReference type="Gene3D" id="1.10.3210.30">
    <property type="match status" value="1"/>
</dbReference>
<evidence type="ECO:0000313" key="12">
    <source>
        <dbReference type="Proteomes" id="UP001193680"/>
    </source>
</evidence>
<gene>
    <name evidence="11" type="primary">cas3</name>
    <name evidence="11" type="ORF">H8792_005055</name>
</gene>
<dbReference type="InterPro" id="IPR006483">
    <property type="entry name" value="CRISPR-assoc_Cas3_HD"/>
</dbReference>
<dbReference type="SUPFAM" id="SSF52540">
    <property type="entry name" value="P-loop containing nucleoside triphosphate hydrolases"/>
    <property type="match status" value="1"/>
</dbReference>
<evidence type="ECO:0000256" key="5">
    <source>
        <dbReference type="ARBA" id="ARBA00022741"/>
    </source>
</evidence>
<accession>A0ABS0BV52</accession>
<keyword evidence="8" id="KW-0067">ATP-binding</keyword>
<keyword evidence="12" id="KW-1185">Reference proteome</keyword>
<comment type="similarity">
    <text evidence="2">In the central section; belongs to the CRISPR-associated helicase Cas3 family.</text>
</comment>
<dbReference type="InterPro" id="IPR014001">
    <property type="entry name" value="Helicase_ATP-bd"/>
</dbReference>
<keyword evidence="3" id="KW-0540">Nuclease</keyword>
<dbReference type="Gene3D" id="3.40.50.300">
    <property type="entry name" value="P-loop containing nucleotide triphosphate hydrolases"/>
    <property type="match status" value="1"/>
</dbReference>
<dbReference type="EMBL" id="JACBGI020000006">
    <property type="protein sequence ID" value="MBF6057703.1"/>
    <property type="molecule type" value="Genomic_DNA"/>
</dbReference>
<sequence length="965" mass="110848">MMVMFVSQCEKKALPRTRRVLDSFANRIGDNTWQTVITIDGLEAVKRLLRKTATKNTAVSCHWLRSRSRIDLQWIVGSKQKFNEQGHVPVNYTTKDILVRYDESINPIYANTKGQLLKDHLYAVGWVAQALVNQLYPDVPNLRKVALIAGLWHDIGKLDPKFQEWLNKELKRKTQLPIDEDGVHIDKGTFSFEKHPRHNEISLALFNLLTDGQARNLKPLIEHVIYWHHAKPIRKSDFNYQIEIWSQLSGSLGAEASSQQLTLTAKSLMKELYQSFETLQDSELNSIDFEDVDAILKQVMPEYKLYSDKHNALENFTKDITENAKKDIIRTAVISADRAISALDADELAELISEQNLNSVVEKILDQSSHLQGDIEGCIDRFNKPDNAKRNEQQTIAADQLTEVESVVVLEGPAGCGKTKIALEWAAKKNVQKLIWVCPRVQVCLGIYDELKSDQYLPETKIELLTGEFKKTWSNGQENETPDSEQFGGQIVITTIDQVMNTITTHRQVTGLIEFLNSHVVFDEFHELIKIPALNLLFAELVKAKSLREHQANCLLVSATINPLFVTEVLETHKDDIVSVETFNQSDYQIQFKGYDETTQDSPLVSQTYPPNTFVISNTAKAAQLGFIRHQTEENAILFHGRYTKKDKREIFEQVYNAFKKEGTREFDILRSGPIVQASLNITCDEMHTEITSPENWLQRLGRLDRFGQSTEKNVYVTYLPNAIKEYGKQKNNVGNFLNKQFEFQSAYQWFLWLDDKLQEMDSIKLSWLYQQYRAFYKEKSEQLTDELHKLLQKSAVQLNHKLHDPIAFKSKPVKKDAIKIKASSLRGDSRFVQMAEVQFDENGEWHVTDEYTCNTEIEGNQFTMSIDEIQGYDESGENNLINFMYKKHHQIQKFKGEKYAKRYKAYLLKNEATDASTPIFLSYTEQDLALCNETAHAAAIYYAQGIKQPIGAIAIHKLENTEEE</sequence>
<dbReference type="PROSITE" id="PS51643">
    <property type="entry name" value="HD_CAS3"/>
    <property type="match status" value="1"/>
</dbReference>
<feature type="domain" description="HD Cas3-type" evidence="10">
    <location>
        <begin position="110"/>
        <end position="339"/>
    </location>
</feature>
<comment type="caution">
    <text evidence="11">The sequence shown here is derived from an EMBL/GenBank/DDBJ whole genome shotgun (WGS) entry which is preliminary data.</text>
</comment>
<dbReference type="NCBIfam" id="TIGR01587">
    <property type="entry name" value="cas3_core"/>
    <property type="match status" value="1"/>
</dbReference>
<name>A0ABS0BV52_9GAMM</name>
<evidence type="ECO:0000256" key="2">
    <source>
        <dbReference type="ARBA" id="ARBA00009046"/>
    </source>
</evidence>
<keyword evidence="7" id="KW-0347">Helicase</keyword>
<dbReference type="Proteomes" id="UP001193680">
    <property type="component" value="Unassembled WGS sequence"/>
</dbReference>
<dbReference type="InterPro" id="IPR006474">
    <property type="entry name" value="Helicase_Cas3_CRISPR-ass_core"/>
</dbReference>
<dbReference type="Pfam" id="PF18019">
    <property type="entry name" value="Cas3_HD"/>
    <property type="match status" value="1"/>
</dbReference>
<evidence type="ECO:0000256" key="6">
    <source>
        <dbReference type="ARBA" id="ARBA00022801"/>
    </source>
</evidence>
<evidence type="ECO:0000256" key="1">
    <source>
        <dbReference type="ARBA" id="ARBA00006847"/>
    </source>
</evidence>
<dbReference type="NCBIfam" id="TIGR01596">
    <property type="entry name" value="cas3_HD"/>
    <property type="match status" value="1"/>
</dbReference>
<dbReference type="CDD" id="cd09641">
    <property type="entry name" value="Cas3''_I"/>
    <property type="match status" value="1"/>
</dbReference>
<keyword evidence="4" id="KW-0479">Metal-binding</keyword>
<keyword evidence="6" id="KW-0378">Hydrolase</keyword>
<dbReference type="RefSeq" id="WP_185977852.1">
    <property type="nucleotide sequence ID" value="NZ_JACBGI020000006.1"/>
</dbReference>
<evidence type="ECO:0000256" key="9">
    <source>
        <dbReference type="ARBA" id="ARBA00023118"/>
    </source>
</evidence>
<keyword evidence="5" id="KW-0547">Nucleotide-binding</keyword>
<dbReference type="Pfam" id="PF21384">
    <property type="entry name" value="Cas3_I-F_Cas2"/>
    <property type="match status" value="1"/>
</dbReference>
<evidence type="ECO:0000256" key="3">
    <source>
        <dbReference type="ARBA" id="ARBA00022722"/>
    </source>
</evidence>
<dbReference type="SMART" id="SM00487">
    <property type="entry name" value="DEXDc"/>
    <property type="match status" value="1"/>
</dbReference>
<evidence type="ECO:0000256" key="8">
    <source>
        <dbReference type="ARBA" id="ARBA00022840"/>
    </source>
</evidence>
<comment type="similarity">
    <text evidence="1">In the N-terminal section; belongs to the CRISPR-associated nuclease Cas3-HD family.</text>
</comment>
<dbReference type="InterPro" id="IPR038257">
    <property type="entry name" value="CRISPR-assoc_Cas3_HD_sf"/>
</dbReference>
<keyword evidence="9" id="KW-0051">Antiviral defense</keyword>
<dbReference type="Pfam" id="PF22590">
    <property type="entry name" value="Cas3-like_C_2"/>
    <property type="match status" value="1"/>
</dbReference>
<evidence type="ECO:0000256" key="4">
    <source>
        <dbReference type="ARBA" id="ARBA00022723"/>
    </source>
</evidence>
<evidence type="ECO:0000313" key="11">
    <source>
        <dbReference type="EMBL" id="MBF6057703.1"/>
    </source>
</evidence>
<protein>
    <submittedName>
        <fullName evidence="11">CRISPR-associated helicase Cas3</fullName>
    </submittedName>
</protein>
<dbReference type="InterPro" id="IPR027417">
    <property type="entry name" value="P-loop_NTPase"/>
</dbReference>